<reference evidence="2 3" key="1">
    <citation type="journal article" date="2013" name="Proc. Natl. Acad. Sci. U.S.A.">
        <title>The king cobra genome reveals dynamic gene evolution and adaptation in the snake venom system.</title>
        <authorList>
            <person name="Vonk F.J."/>
            <person name="Casewell N.R."/>
            <person name="Henkel C.V."/>
            <person name="Heimberg A.M."/>
            <person name="Jansen H.J."/>
            <person name="McCleary R.J."/>
            <person name="Kerkkamp H.M."/>
            <person name="Vos R.A."/>
            <person name="Guerreiro I."/>
            <person name="Calvete J.J."/>
            <person name="Wuster W."/>
            <person name="Woods A.E."/>
            <person name="Logan J.M."/>
            <person name="Harrison R.A."/>
            <person name="Castoe T.A."/>
            <person name="de Koning A.P."/>
            <person name="Pollock D.D."/>
            <person name="Yandell M."/>
            <person name="Calderon D."/>
            <person name="Renjifo C."/>
            <person name="Currier R.B."/>
            <person name="Salgado D."/>
            <person name="Pla D."/>
            <person name="Sanz L."/>
            <person name="Hyder A.S."/>
            <person name="Ribeiro J.M."/>
            <person name="Arntzen J.W."/>
            <person name="van den Thillart G.E."/>
            <person name="Boetzer M."/>
            <person name="Pirovano W."/>
            <person name="Dirks R.P."/>
            <person name="Spaink H.P."/>
            <person name="Duboule D."/>
            <person name="McGlinn E."/>
            <person name="Kini R.M."/>
            <person name="Richardson M.K."/>
        </authorList>
    </citation>
    <scope>NUCLEOTIDE SEQUENCE</scope>
    <source>
        <tissue evidence="2">Blood</tissue>
    </source>
</reference>
<evidence type="ECO:0000313" key="3">
    <source>
        <dbReference type="Proteomes" id="UP000018936"/>
    </source>
</evidence>
<name>V8NT42_OPHHA</name>
<evidence type="ECO:0000313" key="2">
    <source>
        <dbReference type="EMBL" id="ETE65235.1"/>
    </source>
</evidence>
<evidence type="ECO:0000256" key="1">
    <source>
        <dbReference type="SAM" id="MobiDB-lite"/>
    </source>
</evidence>
<comment type="caution">
    <text evidence="2">The sequence shown here is derived from an EMBL/GenBank/DDBJ whole genome shotgun (WGS) entry which is preliminary data.</text>
</comment>
<protein>
    <submittedName>
        <fullName evidence="2">Uncharacterized protein</fullName>
    </submittedName>
</protein>
<dbReference type="Proteomes" id="UP000018936">
    <property type="component" value="Unassembled WGS sequence"/>
</dbReference>
<gene>
    <name evidence="2" type="ORF">L345_08999</name>
</gene>
<proteinExistence type="predicted"/>
<keyword evidence="3" id="KW-1185">Reference proteome</keyword>
<organism evidence="2 3">
    <name type="scientific">Ophiophagus hannah</name>
    <name type="common">King cobra</name>
    <name type="synonym">Naja hannah</name>
    <dbReference type="NCBI Taxonomy" id="8665"/>
    <lineage>
        <taxon>Eukaryota</taxon>
        <taxon>Metazoa</taxon>
        <taxon>Chordata</taxon>
        <taxon>Craniata</taxon>
        <taxon>Vertebrata</taxon>
        <taxon>Euteleostomi</taxon>
        <taxon>Lepidosauria</taxon>
        <taxon>Squamata</taxon>
        <taxon>Bifurcata</taxon>
        <taxon>Unidentata</taxon>
        <taxon>Episquamata</taxon>
        <taxon>Toxicofera</taxon>
        <taxon>Serpentes</taxon>
        <taxon>Colubroidea</taxon>
        <taxon>Elapidae</taxon>
        <taxon>Elapinae</taxon>
        <taxon>Ophiophagus</taxon>
    </lineage>
</organism>
<accession>V8NT42</accession>
<dbReference type="EMBL" id="AZIM01001949">
    <property type="protein sequence ID" value="ETE65235.1"/>
    <property type="molecule type" value="Genomic_DNA"/>
</dbReference>
<dbReference type="AlphaFoldDB" id="V8NT42"/>
<sequence>MYHSRRAQHSGRPLGWQPFILSDSQPPTTPALQRPTGSLFPDRYEFFRATAARSPGTAPP</sequence>
<feature type="non-terminal residue" evidence="2">
    <location>
        <position position="1"/>
    </location>
</feature>
<feature type="region of interest" description="Disordered" evidence="1">
    <location>
        <begin position="1"/>
        <end position="38"/>
    </location>
</feature>